<keyword evidence="2" id="KW-1185">Reference proteome</keyword>
<dbReference type="AlphaFoldDB" id="U5QIZ2"/>
<sequence length="157" mass="18120">MPTIVQLDQPAIDRLDLRAAGVQIERLAADPLANARQLRFEIDYPRAADDPRELPEVQEIRLFFIRLDARYPWLPYLLDWRNGELTRFAAMLVPHQFSAKDGITFAPEAMEIFVMHKIFVLADWLLAQGITNRSELRYLAQALGYDIDAEFFDLLSA</sequence>
<dbReference type="GO" id="GO:0010275">
    <property type="term" value="P:NAD(P)H dehydrogenase complex assembly"/>
    <property type="evidence" value="ECO:0007669"/>
    <property type="project" value="TreeGrafter"/>
</dbReference>
<dbReference type="KEGG" id="glj:GKIL_1414"/>
<dbReference type="Pfam" id="PF08847">
    <property type="entry name" value="Crr6"/>
    <property type="match status" value="1"/>
</dbReference>
<evidence type="ECO:0000313" key="2">
    <source>
        <dbReference type="Proteomes" id="UP000017396"/>
    </source>
</evidence>
<dbReference type="EMBL" id="CP003587">
    <property type="protein sequence ID" value="AGY57660.1"/>
    <property type="molecule type" value="Genomic_DNA"/>
</dbReference>
<evidence type="ECO:0008006" key="3">
    <source>
        <dbReference type="Google" id="ProtNLM"/>
    </source>
</evidence>
<dbReference type="STRING" id="1183438.GKIL_1414"/>
<name>U5QIZ2_GLOK1</name>
<dbReference type="PANTHER" id="PTHR35724:SF1">
    <property type="entry name" value="PROTEIN CHLORORESPIRATORY REDUCTION 6, CHLOROPLASTIC"/>
    <property type="match status" value="1"/>
</dbReference>
<accession>U5QIZ2</accession>
<gene>
    <name evidence="1" type="ORF">GKIL_1414</name>
</gene>
<dbReference type="eggNOG" id="COG5474">
    <property type="taxonomic scope" value="Bacteria"/>
</dbReference>
<dbReference type="RefSeq" id="WP_023172758.1">
    <property type="nucleotide sequence ID" value="NC_022600.1"/>
</dbReference>
<protein>
    <recommendedName>
        <fullName evidence="3">DUF1817 domain-containing protein</fullName>
    </recommendedName>
</protein>
<organism evidence="1 2">
    <name type="scientific">Gloeobacter kilaueensis (strain ATCC BAA-2537 / CCAP 1431/1 / ULC 316 / JS1)</name>
    <dbReference type="NCBI Taxonomy" id="1183438"/>
    <lineage>
        <taxon>Bacteria</taxon>
        <taxon>Bacillati</taxon>
        <taxon>Cyanobacteriota</taxon>
        <taxon>Cyanophyceae</taxon>
        <taxon>Gloeobacterales</taxon>
        <taxon>Gloeobacteraceae</taxon>
        <taxon>Gloeobacter</taxon>
    </lineage>
</organism>
<dbReference type="PATRIC" id="fig|1183438.3.peg.1392"/>
<dbReference type="OrthoDB" id="489874at2"/>
<dbReference type="HOGENOM" id="CLU_092224_1_0_3"/>
<evidence type="ECO:0000313" key="1">
    <source>
        <dbReference type="EMBL" id="AGY57660.1"/>
    </source>
</evidence>
<dbReference type="PANTHER" id="PTHR35724">
    <property type="entry name" value="PROTEIN CHLORORESPIRATORY REDUCTION 6, CHLOROPLASTIC"/>
    <property type="match status" value="1"/>
</dbReference>
<dbReference type="InterPro" id="IPR014946">
    <property type="entry name" value="CRR6"/>
</dbReference>
<proteinExistence type="predicted"/>
<dbReference type="NCBIfam" id="NF038024">
    <property type="entry name" value="CRR6_slr1097"/>
    <property type="match status" value="1"/>
</dbReference>
<dbReference type="Proteomes" id="UP000017396">
    <property type="component" value="Chromosome"/>
</dbReference>
<reference evidence="1 2" key="1">
    <citation type="journal article" date="2013" name="PLoS ONE">
        <title>Cultivation and Complete Genome Sequencing of Gloeobacter kilaueensis sp. nov., from a Lava Cave in Kilauea Caldera, Hawai'i.</title>
        <authorList>
            <person name="Saw J.H."/>
            <person name="Schatz M."/>
            <person name="Brown M.V."/>
            <person name="Kunkel D.D."/>
            <person name="Foster J.S."/>
            <person name="Shick H."/>
            <person name="Christensen S."/>
            <person name="Hou S."/>
            <person name="Wan X."/>
            <person name="Donachie S.P."/>
        </authorList>
    </citation>
    <scope>NUCLEOTIDE SEQUENCE [LARGE SCALE GENOMIC DNA]</scope>
    <source>
        <strain evidence="2">JS</strain>
    </source>
</reference>